<dbReference type="PANTHER" id="PTHR38600:SF2">
    <property type="entry name" value="SLL0088 PROTEIN"/>
    <property type="match status" value="1"/>
</dbReference>
<keyword evidence="2" id="KW-0238">DNA-binding</keyword>
<dbReference type="PANTHER" id="PTHR38600">
    <property type="entry name" value="TRANSCRIPTIONAL REGULATORY PROTEIN"/>
    <property type="match status" value="1"/>
</dbReference>
<dbReference type="InterPro" id="IPR036390">
    <property type="entry name" value="WH_DNA-bd_sf"/>
</dbReference>
<name>A0A1H4WV35_9NOCA</name>
<proteinExistence type="predicted"/>
<evidence type="ECO:0000259" key="1">
    <source>
        <dbReference type="PROSITE" id="PS50987"/>
    </source>
</evidence>
<dbReference type="InterPro" id="IPR011991">
    <property type="entry name" value="ArsR-like_HTH"/>
</dbReference>
<dbReference type="AlphaFoldDB" id="A0A1H4WV35"/>
<organism evidence="2 3">
    <name type="scientific">Rhodococcus koreensis</name>
    <dbReference type="NCBI Taxonomy" id="99653"/>
    <lineage>
        <taxon>Bacteria</taxon>
        <taxon>Bacillati</taxon>
        <taxon>Actinomycetota</taxon>
        <taxon>Actinomycetes</taxon>
        <taxon>Mycobacteriales</taxon>
        <taxon>Nocardiaceae</taxon>
        <taxon>Rhodococcus</taxon>
    </lineage>
</organism>
<dbReference type="NCBIfam" id="NF033788">
    <property type="entry name" value="HTH_metalloreg"/>
    <property type="match status" value="1"/>
</dbReference>
<protein>
    <submittedName>
        <fullName evidence="2">DNA-binding transcriptional regulator, ArsR family</fullName>
    </submittedName>
</protein>
<accession>A0A1H4WV35</accession>
<dbReference type="GO" id="GO:0003700">
    <property type="term" value="F:DNA-binding transcription factor activity"/>
    <property type="evidence" value="ECO:0007669"/>
    <property type="project" value="InterPro"/>
</dbReference>
<dbReference type="InterPro" id="IPR001845">
    <property type="entry name" value="HTH_ArsR_DNA-bd_dom"/>
</dbReference>
<dbReference type="SMART" id="SM00418">
    <property type="entry name" value="HTH_ARSR"/>
    <property type="match status" value="1"/>
</dbReference>
<dbReference type="InterPro" id="IPR036388">
    <property type="entry name" value="WH-like_DNA-bd_sf"/>
</dbReference>
<sequence>MGPSAPVLTGAGVGATLNWMVQYSALDATFAALADPTRRGILRRLGDGACSISDLAELFEMTLTGIKKHVRLLEEAGMVVTEKRGRVRYCMLGTNALEREVAWIRDYQLSLEGRLDRLDEFLNRTEGTS</sequence>
<dbReference type="Proteomes" id="UP000183561">
    <property type="component" value="Unassembled WGS sequence"/>
</dbReference>
<dbReference type="PROSITE" id="PS50987">
    <property type="entry name" value="HTH_ARSR_2"/>
    <property type="match status" value="1"/>
</dbReference>
<dbReference type="PRINTS" id="PR00778">
    <property type="entry name" value="HTHARSR"/>
</dbReference>
<dbReference type="Pfam" id="PF12840">
    <property type="entry name" value="HTH_20"/>
    <property type="match status" value="1"/>
</dbReference>
<dbReference type="EMBL" id="FNSV01000005">
    <property type="protein sequence ID" value="SEC96394.1"/>
    <property type="molecule type" value="Genomic_DNA"/>
</dbReference>
<evidence type="ECO:0000313" key="2">
    <source>
        <dbReference type="EMBL" id="SEC96394.1"/>
    </source>
</evidence>
<dbReference type="Gene3D" id="1.10.10.10">
    <property type="entry name" value="Winged helix-like DNA-binding domain superfamily/Winged helix DNA-binding domain"/>
    <property type="match status" value="1"/>
</dbReference>
<dbReference type="CDD" id="cd00090">
    <property type="entry name" value="HTH_ARSR"/>
    <property type="match status" value="1"/>
</dbReference>
<dbReference type="SUPFAM" id="SSF46785">
    <property type="entry name" value="Winged helix' DNA-binding domain"/>
    <property type="match status" value="1"/>
</dbReference>
<keyword evidence="3" id="KW-1185">Reference proteome</keyword>
<reference evidence="3" key="1">
    <citation type="submission" date="2016-10" db="EMBL/GenBank/DDBJ databases">
        <authorList>
            <person name="Varghese N."/>
            <person name="Submissions S."/>
        </authorList>
    </citation>
    <scope>NUCLEOTIDE SEQUENCE [LARGE SCALE GENOMIC DNA]</scope>
    <source>
        <strain evidence="3">DSM 44498</strain>
    </source>
</reference>
<gene>
    <name evidence="2" type="ORF">SAMN04490239_6173</name>
</gene>
<dbReference type="GO" id="GO:0003677">
    <property type="term" value="F:DNA binding"/>
    <property type="evidence" value="ECO:0007669"/>
    <property type="project" value="UniProtKB-KW"/>
</dbReference>
<evidence type="ECO:0000313" key="3">
    <source>
        <dbReference type="Proteomes" id="UP000183561"/>
    </source>
</evidence>
<feature type="domain" description="HTH arsR-type" evidence="1">
    <location>
        <begin position="17"/>
        <end position="112"/>
    </location>
</feature>